<evidence type="ECO:0000259" key="3">
    <source>
        <dbReference type="PROSITE" id="PS50280"/>
    </source>
</evidence>
<keyword evidence="2" id="KW-0949">S-adenosyl-L-methionine</keyword>
<evidence type="ECO:0000256" key="2">
    <source>
        <dbReference type="ARBA" id="ARBA00022691"/>
    </source>
</evidence>
<sequence>MDAIDLRAWHSAAAPKPQQKLAQYLYLFVAPSAAAGLGLFTSRPIRAGSSVLTVTDPDYLARAMSRREITRAGYSHADIFQVGKDLFIPPYGGPDDFTNHSCEPNCGLRVRPDGFSMIALYDIEANEELTYDYSTHQEHPDEDMACACGSRTCRGMVRSFSTLPAALRKRYLDLGIVADFAAAAVRHDAALALPF</sequence>
<accession>A0ABX7B8R1</accession>
<dbReference type="PANTHER" id="PTHR12350:SF19">
    <property type="entry name" value="SET DOMAIN-CONTAINING PROTEIN"/>
    <property type="match status" value="1"/>
</dbReference>
<dbReference type="Pfam" id="PF00856">
    <property type="entry name" value="SET"/>
    <property type="match status" value="1"/>
</dbReference>
<dbReference type="Gene3D" id="2.170.270.10">
    <property type="entry name" value="SET domain"/>
    <property type="match status" value="1"/>
</dbReference>
<keyword evidence="6" id="KW-1185">Reference proteome</keyword>
<dbReference type="EMBL" id="CP067420">
    <property type="protein sequence ID" value="QQP90518.1"/>
    <property type="molecule type" value="Genomic_DNA"/>
</dbReference>
<dbReference type="InterPro" id="IPR001214">
    <property type="entry name" value="SET_dom"/>
</dbReference>
<dbReference type="PANTHER" id="PTHR12350">
    <property type="entry name" value="HISTONE-LYSINE N-METHYLTRANSFERASE-RELATED"/>
    <property type="match status" value="1"/>
</dbReference>
<gene>
    <name evidence="5" type="ORF">IGS68_04495</name>
</gene>
<dbReference type="PROSITE" id="PS50868">
    <property type="entry name" value="POST_SET"/>
    <property type="match status" value="1"/>
</dbReference>
<dbReference type="InterPro" id="IPR053201">
    <property type="entry name" value="Flavunoidine_N-MTase"/>
</dbReference>
<feature type="domain" description="Post-SET" evidence="4">
    <location>
        <begin position="142"/>
        <end position="158"/>
    </location>
</feature>
<dbReference type="PROSITE" id="PS50280">
    <property type="entry name" value="SET"/>
    <property type="match status" value="1"/>
</dbReference>
<keyword evidence="1" id="KW-0808">Transferase</keyword>
<reference evidence="5" key="1">
    <citation type="submission" date="2021-02" db="EMBL/GenBank/DDBJ databases">
        <title>Skermanella TT6 skin isolate.</title>
        <authorList>
            <person name="Lee K."/>
            <person name="Ganzorig M."/>
        </authorList>
    </citation>
    <scope>NUCLEOTIDE SEQUENCE</scope>
    <source>
        <strain evidence="5">TT6</strain>
    </source>
</reference>
<dbReference type="InterPro" id="IPR046341">
    <property type="entry name" value="SET_dom_sf"/>
</dbReference>
<dbReference type="SUPFAM" id="SSF82199">
    <property type="entry name" value="SET domain"/>
    <property type="match status" value="1"/>
</dbReference>
<evidence type="ECO:0000313" key="6">
    <source>
        <dbReference type="Proteomes" id="UP000595197"/>
    </source>
</evidence>
<proteinExistence type="predicted"/>
<feature type="domain" description="SET" evidence="3">
    <location>
        <begin position="19"/>
        <end position="134"/>
    </location>
</feature>
<name>A0ABX7B8R1_9PROT</name>
<evidence type="ECO:0000313" key="5">
    <source>
        <dbReference type="EMBL" id="QQP90518.1"/>
    </source>
</evidence>
<organism evidence="5 6">
    <name type="scientific">Skermanella cutis</name>
    <dbReference type="NCBI Taxonomy" id="2775420"/>
    <lineage>
        <taxon>Bacteria</taxon>
        <taxon>Pseudomonadati</taxon>
        <taxon>Pseudomonadota</taxon>
        <taxon>Alphaproteobacteria</taxon>
        <taxon>Rhodospirillales</taxon>
        <taxon>Azospirillaceae</taxon>
        <taxon>Skermanella</taxon>
    </lineage>
</organism>
<evidence type="ECO:0000256" key="1">
    <source>
        <dbReference type="ARBA" id="ARBA00022679"/>
    </source>
</evidence>
<dbReference type="Proteomes" id="UP000595197">
    <property type="component" value="Chromosome"/>
</dbReference>
<dbReference type="SMART" id="SM00317">
    <property type="entry name" value="SET"/>
    <property type="match status" value="1"/>
</dbReference>
<evidence type="ECO:0000259" key="4">
    <source>
        <dbReference type="PROSITE" id="PS50868"/>
    </source>
</evidence>
<dbReference type="RefSeq" id="WP_201077661.1">
    <property type="nucleotide sequence ID" value="NZ_CP067420.1"/>
</dbReference>
<dbReference type="InterPro" id="IPR003616">
    <property type="entry name" value="Post-SET_dom"/>
</dbReference>
<protein>
    <submittedName>
        <fullName evidence="5">SET domain-containing protein-lysine N-methyltransferase</fullName>
    </submittedName>
</protein>